<gene>
    <name evidence="1" type="ORF">SAMN05216337_1007159</name>
</gene>
<sequence length="37" mass="4093">MNRLTLSYTWKQKQIPVCCAGPDAVSGCGAIKLRRRA</sequence>
<name>A0A1G6RYQ1_9BRAD</name>
<dbReference type="AlphaFoldDB" id="A0A1G6RYQ1"/>
<dbReference type="EMBL" id="FMZW01000007">
    <property type="protein sequence ID" value="SDD09085.1"/>
    <property type="molecule type" value="Genomic_DNA"/>
</dbReference>
<accession>A0A1G6RYQ1</accession>
<reference evidence="1 2" key="1">
    <citation type="submission" date="2016-10" db="EMBL/GenBank/DDBJ databases">
        <authorList>
            <person name="de Groot N.N."/>
        </authorList>
    </citation>
    <scope>NUCLEOTIDE SEQUENCE [LARGE SCALE GENOMIC DNA]</scope>
    <source>
        <strain evidence="1 2">R5</strain>
    </source>
</reference>
<evidence type="ECO:0000313" key="2">
    <source>
        <dbReference type="Proteomes" id="UP000199245"/>
    </source>
</evidence>
<evidence type="ECO:0000313" key="1">
    <source>
        <dbReference type="EMBL" id="SDD09085.1"/>
    </source>
</evidence>
<dbReference type="Proteomes" id="UP000199245">
    <property type="component" value="Unassembled WGS sequence"/>
</dbReference>
<protein>
    <submittedName>
        <fullName evidence="1">Uncharacterized protein</fullName>
    </submittedName>
</protein>
<proteinExistence type="predicted"/>
<organism evidence="1 2">
    <name type="scientific">Bradyrhizobium brasilense</name>
    <dbReference type="NCBI Taxonomy" id="1419277"/>
    <lineage>
        <taxon>Bacteria</taxon>
        <taxon>Pseudomonadati</taxon>
        <taxon>Pseudomonadota</taxon>
        <taxon>Alphaproteobacteria</taxon>
        <taxon>Hyphomicrobiales</taxon>
        <taxon>Nitrobacteraceae</taxon>
        <taxon>Bradyrhizobium</taxon>
    </lineage>
</organism>